<sequence>MRNFFNKDTWIKPYLKKDKKLLFTAFGLGIVTIICSIGLMFVAGYLISRSATRPYNILIVYIPVILAQAFGTGRPVFQYLEQLTSHNWVLGVVSKLRQRLYMTLEKGADFVGERFKLGNLLGVLSDDLEHLEDLYLKNIFPIITSYITGIIIIILLGIVSIPYALFMFVCFAVILLVMPIISVIIFGKAKKYEKDLVANNYQNLTDATLGVTDWMISGRKKDFIGEGTKNDKKLAQSRNKVDHFEWNRDFALRGMIGIIIVGSIIWGNIYLNDSQSISNYIAAFVLGVFPLLDTFIPVSQAMENWPIYKESVNRLNNLSNTLDKEEIDTTEKNFDPNKINSISMNDVSFKYDDDNSAILNNISLNVKQGQKLAIIGPSGVGKTTLLQLLLGSINPTKGEVKINNVKVTDLQNNRSNIFSVLDQQPFLFDTTIINNVMIGNEQATFAEAKQALSEVGLADYIETLPKKYDTDIDESGIKLSGGQRQRLAIARVLLQDNPIVLLDEPTVGLDPITENNLINTLNQVLKNKTIIWVTHHLQGLSTMDEVIFLQKGTIQMDGSPSELYKNNEKYRKLYQMDQGIEN</sequence>
<keyword evidence="8 9" id="KW-0472">Membrane</keyword>
<dbReference type="InterPro" id="IPR036640">
    <property type="entry name" value="ABC1_TM_sf"/>
</dbReference>
<dbReference type="Proteomes" id="UP000784700">
    <property type="component" value="Unassembled WGS sequence"/>
</dbReference>
<dbReference type="GO" id="GO:0034775">
    <property type="term" value="P:glutathione transmembrane transport"/>
    <property type="evidence" value="ECO:0007669"/>
    <property type="project" value="InterPro"/>
</dbReference>
<keyword evidence="3" id="KW-1003">Cell membrane</keyword>
<feature type="transmembrane region" description="Helical" evidence="9">
    <location>
        <begin position="21"/>
        <end position="47"/>
    </location>
</feature>
<dbReference type="SUPFAM" id="SSF52540">
    <property type="entry name" value="P-loop containing nucleoside triphosphate hydrolases"/>
    <property type="match status" value="1"/>
</dbReference>
<evidence type="ECO:0000256" key="2">
    <source>
        <dbReference type="ARBA" id="ARBA00022448"/>
    </source>
</evidence>
<keyword evidence="5" id="KW-0547">Nucleotide-binding</keyword>
<dbReference type="PROSITE" id="PS00211">
    <property type="entry name" value="ABC_TRANSPORTER_1"/>
    <property type="match status" value="1"/>
</dbReference>
<dbReference type="GO" id="GO:0045454">
    <property type="term" value="P:cell redox homeostasis"/>
    <property type="evidence" value="ECO:0007669"/>
    <property type="project" value="InterPro"/>
</dbReference>
<gene>
    <name evidence="12" type="primary">cydC</name>
    <name evidence="12" type="ORF">DY130_04955</name>
</gene>
<dbReference type="InterPro" id="IPR003439">
    <property type="entry name" value="ABC_transporter-like_ATP-bd"/>
</dbReference>
<dbReference type="InterPro" id="IPR003593">
    <property type="entry name" value="AAA+_ATPase"/>
</dbReference>
<keyword evidence="6" id="KW-0067">ATP-binding</keyword>
<dbReference type="PANTHER" id="PTHR43394:SF1">
    <property type="entry name" value="ATP-BINDING CASSETTE SUB-FAMILY B MEMBER 10, MITOCHONDRIAL"/>
    <property type="match status" value="1"/>
</dbReference>
<dbReference type="CDD" id="cd03247">
    <property type="entry name" value="ABCC_cytochrome_bd"/>
    <property type="match status" value="1"/>
</dbReference>
<dbReference type="PROSITE" id="PS50893">
    <property type="entry name" value="ABC_TRANSPORTER_2"/>
    <property type="match status" value="1"/>
</dbReference>
<organism evidence="12 13">
    <name type="scientific">Apilactobacillus micheneri</name>
    <dbReference type="NCBI Taxonomy" id="1899430"/>
    <lineage>
        <taxon>Bacteria</taxon>
        <taxon>Bacillati</taxon>
        <taxon>Bacillota</taxon>
        <taxon>Bacilli</taxon>
        <taxon>Lactobacillales</taxon>
        <taxon>Lactobacillaceae</taxon>
        <taxon>Apilactobacillus</taxon>
    </lineage>
</organism>
<dbReference type="Gene3D" id="1.20.1560.10">
    <property type="entry name" value="ABC transporter type 1, transmembrane domain"/>
    <property type="match status" value="1"/>
</dbReference>
<name>A0A9Q8MU39_9LACO</name>
<feature type="domain" description="ABC transporter" evidence="10">
    <location>
        <begin position="342"/>
        <end position="576"/>
    </location>
</feature>
<evidence type="ECO:0000313" key="12">
    <source>
        <dbReference type="EMBL" id="TPR43784.1"/>
    </source>
</evidence>
<dbReference type="Pfam" id="PF00005">
    <property type="entry name" value="ABC_tran"/>
    <property type="match status" value="1"/>
</dbReference>
<feature type="transmembrane region" description="Helical" evidence="9">
    <location>
        <begin position="53"/>
        <end position="71"/>
    </location>
</feature>
<dbReference type="EMBL" id="QUBG01000004">
    <property type="protein sequence ID" value="TPR43784.1"/>
    <property type="molecule type" value="Genomic_DNA"/>
</dbReference>
<feature type="domain" description="ABC transmembrane type-1" evidence="11">
    <location>
        <begin position="23"/>
        <end position="310"/>
    </location>
</feature>
<dbReference type="InterPro" id="IPR039421">
    <property type="entry name" value="Type_1_exporter"/>
</dbReference>
<dbReference type="FunFam" id="3.40.50.300:FF:000221">
    <property type="entry name" value="Multidrug ABC transporter ATP-binding protein"/>
    <property type="match status" value="1"/>
</dbReference>
<comment type="caution">
    <text evidence="12">The sequence shown here is derived from an EMBL/GenBank/DDBJ whole genome shotgun (WGS) entry which is preliminary data.</text>
</comment>
<dbReference type="GO" id="GO:0015421">
    <property type="term" value="F:ABC-type oligopeptide transporter activity"/>
    <property type="evidence" value="ECO:0007669"/>
    <property type="project" value="TreeGrafter"/>
</dbReference>
<dbReference type="Gene3D" id="3.40.50.300">
    <property type="entry name" value="P-loop containing nucleotide triphosphate hydrolases"/>
    <property type="match status" value="1"/>
</dbReference>
<dbReference type="GO" id="GO:0005524">
    <property type="term" value="F:ATP binding"/>
    <property type="evidence" value="ECO:0007669"/>
    <property type="project" value="UniProtKB-KW"/>
</dbReference>
<dbReference type="GO" id="GO:0016887">
    <property type="term" value="F:ATP hydrolysis activity"/>
    <property type="evidence" value="ECO:0007669"/>
    <property type="project" value="InterPro"/>
</dbReference>
<evidence type="ECO:0000256" key="6">
    <source>
        <dbReference type="ARBA" id="ARBA00022840"/>
    </source>
</evidence>
<dbReference type="GO" id="GO:0005886">
    <property type="term" value="C:plasma membrane"/>
    <property type="evidence" value="ECO:0007669"/>
    <property type="project" value="UniProtKB-SubCell"/>
</dbReference>
<evidence type="ECO:0000256" key="4">
    <source>
        <dbReference type="ARBA" id="ARBA00022692"/>
    </source>
</evidence>
<accession>A0A9Q8MU39</accession>
<feature type="transmembrane region" description="Helical" evidence="9">
    <location>
        <begin position="277"/>
        <end position="296"/>
    </location>
</feature>
<dbReference type="InterPro" id="IPR011527">
    <property type="entry name" value="ABC1_TM_dom"/>
</dbReference>
<feature type="transmembrane region" description="Helical" evidence="9">
    <location>
        <begin position="139"/>
        <end position="159"/>
    </location>
</feature>
<evidence type="ECO:0000313" key="13">
    <source>
        <dbReference type="Proteomes" id="UP000784700"/>
    </source>
</evidence>
<dbReference type="NCBIfam" id="TIGR02868">
    <property type="entry name" value="CydC"/>
    <property type="match status" value="1"/>
</dbReference>
<evidence type="ECO:0000256" key="8">
    <source>
        <dbReference type="ARBA" id="ARBA00023136"/>
    </source>
</evidence>
<protein>
    <submittedName>
        <fullName evidence="12">Thiol reductant ABC exporter subunit CydC</fullName>
    </submittedName>
</protein>
<keyword evidence="4 9" id="KW-0812">Transmembrane</keyword>
<dbReference type="InterPro" id="IPR014223">
    <property type="entry name" value="ABC_CydC/D"/>
</dbReference>
<keyword evidence="7 9" id="KW-1133">Transmembrane helix</keyword>
<dbReference type="InterPro" id="IPR027417">
    <property type="entry name" value="P-loop_NTPase"/>
</dbReference>
<evidence type="ECO:0000256" key="9">
    <source>
        <dbReference type="SAM" id="Phobius"/>
    </source>
</evidence>
<evidence type="ECO:0000259" key="10">
    <source>
        <dbReference type="PROSITE" id="PS50893"/>
    </source>
</evidence>
<evidence type="ECO:0000256" key="5">
    <source>
        <dbReference type="ARBA" id="ARBA00022741"/>
    </source>
</evidence>
<dbReference type="AlphaFoldDB" id="A0A9Q8MU39"/>
<dbReference type="SMART" id="SM00382">
    <property type="entry name" value="AAA"/>
    <property type="match status" value="1"/>
</dbReference>
<evidence type="ECO:0000256" key="3">
    <source>
        <dbReference type="ARBA" id="ARBA00022475"/>
    </source>
</evidence>
<proteinExistence type="predicted"/>
<evidence type="ECO:0000256" key="1">
    <source>
        <dbReference type="ARBA" id="ARBA00004651"/>
    </source>
</evidence>
<dbReference type="PROSITE" id="PS50929">
    <property type="entry name" value="ABC_TM1F"/>
    <property type="match status" value="1"/>
</dbReference>
<comment type="subcellular location">
    <subcellularLocation>
        <location evidence="1">Cell membrane</location>
        <topology evidence="1">Multi-pass membrane protein</topology>
    </subcellularLocation>
</comment>
<evidence type="ECO:0000259" key="11">
    <source>
        <dbReference type="PROSITE" id="PS50929"/>
    </source>
</evidence>
<keyword evidence="2" id="KW-0813">Transport</keyword>
<dbReference type="PANTHER" id="PTHR43394">
    <property type="entry name" value="ATP-DEPENDENT PERMEASE MDL1, MITOCHONDRIAL"/>
    <property type="match status" value="1"/>
</dbReference>
<dbReference type="RefSeq" id="WP_140936303.1">
    <property type="nucleotide sequence ID" value="NZ_QUBF01000004.1"/>
</dbReference>
<reference evidence="12" key="1">
    <citation type="submission" date="2018-08" db="EMBL/GenBank/DDBJ databases">
        <title>Comparative genomics of wild bee and flower associated Lactobacillus reveals potential adaptation to the bee host.</title>
        <authorList>
            <person name="Vuong H.Q."/>
            <person name="Mcfrederick Q.S."/>
        </authorList>
    </citation>
    <scope>NUCLEOTIDE SEQUENCE</scope>
    <source>
        <strain evidence="12">HV_63</strain>
    </source>
</reference>
<feature type="transmembrane region" description="Helical" evidence="9">
    <location>
        <begin position="165"/>
        <end position="186"/>
    </location>
</feature>
<feature type="transmembrane region" description="Helical" evidence="9">
    <location>
        <begin position="250"/>
        <end position="271"/>
    </location>
</feature>
<dbReference type="SUPFAM" id="SSF90123">
    <property type="entry name" value="ABC transporter transmembrane region"/>
    <property type="match status" value="1"/>
</dbReference>
<dbReference type="InterPro" id="IPR017871">
    <property type="entry name" value="ABC_transporter-like_CS"/>
</dbReference>
<evidence type="ECO:0000256" key="7">
    <source>
        <dbReference type="ARBA" id="ARBA00022989"/>
    </source>
</evidence>